<dbReference type="Proteomes" id="UP001219518">
    <property type="component" value="Unassembled WGS sequence"/>
</dbReference>
<evidence type="ECO:0000256" key="4">
    <source>
        <dbReference type="ARBA" id="ARBA00022833"/>
    </source>
</evidence>
<dbReference type="InterPro" id="IPR050457">
    <property type="entry name" value="ZnFinger_BTB_dom_contain"/>
</dbReference>
<dbReference type="SMART" id="SM00355">
    <property type="entry name" value="ZnF_C2H2"/>
    <property type="match status" value="3"/>
</dbReference>
<comment type="caution">
    <text evidence="7">The sequence shown here is derived from an EMBL/GenBank/DDBJ whole genome shotgun (WGS) entry which is preliminary data.</text>
</comment>
<accession>A0AAE1HNA9</accession>
<evidence type="ECO:0000313" key="8">
    <source>
        <dbReference type="Proteomes" id="UP001219518"/>
    </source>
</evidence>
<dbReference type="FunFam" id="3.30.160.60:FF:001049">
    <property type="entry name" value="zinc finger protein 319"/>
    <property type="match status" value="1"/>
</dbReference>
<dbReference type="PANTHER" id="PTHR46105:SF28">
    <property type="entry name" value="ZINC FINGER PROTEIN 37-LIKE"/>
    <property type="match status" value="1"/>
</dbReference>
<evidence type="ECO:0000313" key="7">
    <source>
        <dbReference type="EMBL" id="KAK3924374.1"/>
    </source>
</evidence>
<dbReference type="InterPro" id="IPR013087">
    <property type="entry name" value="Znf_C2H2_type"/>
</dbReference>
<feature type="domain" description="C2H2-type" evidence="6">
    <location>
        <begin position="68"/>
        <end position="96"/>
    </location>
</feature>
<keyword evidence="1" id="KW-0479">Metal-binding</keyword>
<keyword evidence="3 5" id="KW-0863">Zinc-finger</keyword>
<keyword evidence="4" id="KW-0862">Zinc</keyword>
<evidence type="ECO:0000256" key="3">
    <source>
        <dbReference type="ARBA" id="ARBA00022771"/>
    </source>
</evidence>
<dbReference type="Pfam" id="PF00096">
    <property type="entry name" value="zf-C2H2"/>
    <property type="match status" value="2"/>
</dbReference>
<gene>
    <name evidence="7" type="ORF">KUF71_012325</name>
</gene>
<dbReference type="GO" id="GO:0000981">
    <property type="term" value="F:DNA-binding transcription factor activity, RNA polymerase II-specific"/>
    <property type="evidence" value="ECO:0007669"/>
    <property type="project" value="TreeGrafter"/>
</dbReference>
<evidence type="ECO:0000256" key="5">
    <source>
        <dbReference type="PROSITE-ProRule" id="PRU00042"/>
    </source>
</evidence>
<proteinExistence type="predicted"/>
<dbReference type="SUPFAM" id="SSF57667">
    <property type="entry name" value="beta-beta-alpha zinc fingers"/>
    <property type="match status" value="1"/>
</dbReference>
<dbReference type="EMBL" id="JAHWGI010001182">
    <property type="protein sequence ID" value="KAK3924374.1"/>
    <property type="molecule type" value="Genomic_DNA"/>
</dbReference>
<feature type="domain" description="C2H2-type" evidence="6">
    <location>
        <begin position="97"/>
        <end position="119"/>
    </location>
</feature>
<keyword evidence="2" id="KW-0677">Repeat</keyword>
<sequence length="154" mass="18051">MDDTQDDGWNLGHASPHDIMPLNGFLDNQIIDRERINQEVDVTENNNLTMQCPLGLNTNSSLEDTPRTGCSGTCLQCNGFYQRLDRHMLTHSGERPFACKKCPERFRQRIHLKRHMERHERISCHACLYCGKVLTRRDKLQHHMKKTCKVLREY</sequence>
<name>A0AAE1HNA9_9NEOP</name>
<reference evidence="7" key="1">
    <citation type="submission" date="2021-07" db="EMBL/GenBank/DDBJ databases">
        <authorList>
            <person name="Catto M.A."/>
            <person name="Jacobson A."/>
            <person name="Kennedy G."/>
            <person name="Labadie P."/>
            <person name="Hunt B.G."/>
            <person name="Srinivasan R."/>
        </authorList>
    </citation>
    <scope>NUCLEOTIDE SEQUENCE</scope>
    <source>
        <strain evidence="7">PL_HMW_Pooled</strain>
        <tissue evidence="7">Head</tissue>
    </source>
</reference>
<dbReference type="AlphaFoldDB" id="A0AAE1HNA9"/>
<dbReference type="InterPro" id="IPR036236">
    <property type="entry name" value="Znf_C2H2_sf"/>
</dbReference>
<dbReference type="GO" id="GO:0008270">
    <property type="term" value="F:zinc ion binding"/>
    <property type="evidence" value="ECO:0007669"/>
    <property type="project" value="UniProtKB-KW"/>
</dbReference>
<evidence type="ECO:0000256" key="1">
    <source>
        <dbReference type="ARBA" id="ARBA00022723"/>
    </source>
</evidence>
<reference evidence="7" key="2">
    <citation type="journal article" date="2023" name="BMC Genomics">
        <title>Pest status, molecular evolution, and epigenetic factors derived from the genome assembly of Frankliniella fusca, a thysanopteran phytovirus vector.</title>
        <authorList>
            <person name="Catto M.A."/>
            <person name="Labadie P.E."/>
            <person name="Jacobson A.L."/>
            <person name="Kennedy G.G."/>
            <person name="Srinivasan R."/>
            <person name="Hunt B.G."/>
        </authorList>
    </citation>
    <scope>NUCLEOTIDE SEQUENCE</scope>
    <source>
        <strain evidence="7">PL_HMW_Pooled</strain>
    </source>
</reference>
<protein>
    <submittedName>
        <fullName evidence="7">Zinc finger protein 746</fullName>
    </submittedName>
</protein>
<evidence type="ECO:0000259" key="6">
    <source>
        <dbReference type="PROSITE" id="PS50157"/>
    </source>
</evidence>
<dbReference type="PROSITE" id="PS00028">
    <property type="entry name" value="ZINC_FINGER_C2H2_1"/>
    <property type="match status" value="1"/>
</dbReference>
<evidence type="ECO:0000256" key="2">
    <source>
        <dbReference type="ARBA" id="ARBA00022737"/>
    </source>
</evidence>
<dbReference type="GO" id="GO:0000978">
    <property type="term" value="F:RNA polymerase II cis-regulatory region sequence-specific DNA binding"/>
    <property type="evidence" value="ECO:0007669"/>
    <property type="project" value="TreeGrafter"/>
</dbReference>
<dbReference type="Gene3D" id="3.30.160.60">
    <property type="entry name" value="Classic Zinc Finger"/>
    <property type="match status" value="1"/>
</dbReference>
<dbReference type="PANTHER" id="PTHR46105">
    <property type="entry name" value="AGAP004733-PA"/>
    <property type="match status" value="1"/>
</dbReference>
<organism evidence="7 8">
    <name type="scientific">Frankliniella fusca</name>
    <dbReference type="NCBI Taxonomy" id="407009"/>
    <lineage>
        <taxon>Eukaryota</taxon>
        <taxon>Metazoa</taxon>
        <taxon>Ecdysozoa</taxon>
        <taxon>Arthropoda</taxon>
        <taxon>Hexapoda</taxon>
        <taxon>Insecta</taxon>
        <taxon>Pterygota</taxon>
        <taxon>Neoptera</taxon>
        <taxon>Paraneoptera</taxon>
        <taxon>Thysanoptera</taxon>
        <taxon>Terebrantia</taxon>
        <taxon>Thripoidea</taxon>
        <taxon>Thripidae</taxon>
        <taxon>Frankliniella</taxon>
    </lineage>
</organism>
<keyword evidence="8" id="KW-1185">Reference proteome</keyword>
<dbReference type="PROSITE" id="PS50157">
    <property type="entry name" value="ZINC_FINGER_C2H2_2"/>
    <property type="match status" value="2"/>
</dbReference>